<dbReference type="EMBL" id="BFEA01000416">
    <property type="protein sequence ID" value="GBG82735.1"/>
    <property type="molecule type" value="Genomic_DNA"/>
</dbReference>
<dbReference type="InterPro" id="IPR021109">
    <property type="entry name" value="Peptidase_aspartic_dom_sf"/>
</dbReference>
<dbReference type="Pfam" id="PF00098">
    <property type="entry name" value="zf-CCHC"/>
    <property type="match status" value="1"/>
</dbReference>
<feature type="region of interest" description="Disordered" evidence="2">
    <location>
        <begin position="585"/>
        <end position="604"/>
    </location>
</feature>
<evidence type="ECO:0000313" key="4">
    <source>
        <dbReference type="EMBL" id="GBG82735.1"/>
    </source>
</evidence>
<keyword evidence="1" id="KW-0479">Metal-binding</keyword>
<feature type="region of interest" description="Disordered" evidence="2">
    <location>
        <begin position="292"/>
        <end position="338"/>
    </location>
</feature>
<feature type="region of interest" description="Disordered" evidence="2">
    <location>
        <begin position="468"/>
        <end position="487"/>
    </location>
</feature>
<feature type="compositionally biased region" description="Low complexity" evidence="2">
    <location>
        <begin position="473"/>
        <end position="487"/>
    </location>
</feature>
<dbReference type="SUPFAM" id="SSF53098">
    <property type="entry name" value="Ribonuclease H-like"/>
    <property type="match status" value="1"/>
</dbReference>
<comment type="caution">
    <text evidence="4">The sequence shown here is derived from an EMBL/GenBank/DDBJ whole genome shotgun (WGS) entry which is preliminary data.</text>
</comment>
<keyword evidence="1" id="KW-0862">Zinc</keyword>
<feature type="domain" description="CCHC-type" evidence="3">
    <location>
        <begin position="417"/>
        <end position="432"/>
    </location>
</feature>
<dbReference type="InterPro" id="IPR008906">
    <property type="entry name" value="HATC_C_dom"/>
</dbReference>
<dbReference type="GO" id="GO:0008270">
    <property type="term" value="F:zinc ion binding"/>
    <property type="evidence" value="ECO:0007669"/>
    <property type="project" value="UniProtKB-KW"/>
</dbReference>
<feature type="compositionally biased region" description="Basic residues" evidence="2">
    <location>
        <begin position="297"/>
        <end position="309"/>
    </location>
</feature>
<evidence type="ECO:0000256" key="1">
    <source>
        <dbReference type="PROSITE-ProRule" id="PRU00047"/>
    </source>
</evidence>
<dbReference type="InterPro" id="IPR036875">
    <property type="entry name" value="Znf_CCHC_sf"/>
</dbReference>
<dbReference type="GO" id="GO:0046983">
    <property type="term" value="F:protein dimerization activity"/>
    <property type="evidence" value="ECO:0007669"/>
    <property type="project" value="InterPro"/>
</dbReference>
<dbReference type="InterPro" id="IPR012337">
    <property type="entry name" value="RNaseH-like_sf"/>
</dbReference>
<keyword evidence="1" id="KW-0863">Zinc-finger</keyword>
<dbReference type="Gene3D" id="4.10.60.10">
    <property type="entry name" value="Zinc finger, CCHC-type"/>
    <property type="match status" value="1"/>
</dbReference>
<keyword evidence="5" id="KW-1185">Reference proteome</keyword>
<dbReference type="Pfam" id="PF05699">
    <property type="entry name" value="Dimer_Tnp_hAT"/>
    <property type="match status" value="1"/>
</dbReference>
<evidence type="ECO:0000256" key="2">
    <source>
        <dbReference type="SAM" id="MobiDB-lite"/>
    </source>
</evidence>
<organism evidence="4 5">
    <name type="scientific">Chara braunii</name>
    <name type="common">Braun's stonewort</name>
    <dbReference type="NCBI Taxonomy" id="69332"/>
    <lineage>
        <taxon>Eukaryota</taxon>
        <taxon>Viridiplantae</taxon>
        <taxon>Streptophyta</taxon>
        <taxon>Charophyceae</taxon>
        <taxon>Charales</taxon>
        <taxon>Characeae</taxon>
        <taxon>Chara</taxon>
    </lineage>
</organism>
<evidence type="ECO:0000313" key="5">
    <source>
        <dbReference type="Proteomes" id="UP000265515"/>
    </source>
</evidence>
<evidence type="ECO:0000259" key="3">
    <source>
        <dbReference type="PROSITE" id="PS50158"/>
    </source>
</evidence>
<dbReference type="InterPro" id="IPR001878">
    <property type="entry name" value="Znf_CCHC"/>
</dbReference>
<gene>
    <name evidence="4" type="ORF">CBR_g36264</name>
</gene>
<proteinExistence type="predicted"/>
<name>A0A388LKH0_CHABU</name>
<dbReference type="Gramene" id="GBG82735">
    <property type="protein sequence ID" value="GBG82735"/>
    <property type="gene ID" value="CBR_g36264"/>
</dbReference>
<protein>
    <recommendedName>
        <fullName evidence="3">CCHC-type domain-containing protein</fullName>
    </recommendedName>
</protein>
<accession>A0A388LKH0</accession>
<dbReference type="Gene3D" id="2.40.70.10">
    <property type="entry name" value="Acid Proteases"/>
    <property type="match status" value="1"/>
</dbReference>
<sequence length="800" mass="89078">MYRLPSMVGGFESSVQDARAHHGHAEVGGQRHTPDQQDLRRYEEMIASCLSACRDIGREQQDAIVEVFHRRRTMFKTPAHTAAMLLDPEFRGATLCDDAEVQQALVEALVQFGYPEDSPQHREVQRVVAKLHTRKPPFDELTMRRAADIFDHPASFWSSKKAKFPHTAVFAGRILRIWATASPCERAWSRWSFIHSKSRNRLEVPRAEKLVRCHWNLRLLDRPSLCDDGVGERPGVFGKWVHYWQAVEDEAAVDQQLVRGTGVLAKVTEEELSLARERMRVIFRMGAERRVAESDRRRRRAGGRGHGGRGRAGVGGRTRGDPGSAPRTCRQRTDGGIRRARMRWDEGDFLFDSTSSDDDDFFASGTHASTGDDRANTPNGRQHKGVRLVSEPTRVGSDDRFAPQFPHLANPAGKIECFNCKQPGHFARDCPQSKRNQPPPAAAPVALNQGRVAALMDTDPGRELVAYAPEQPSPSTTMASTSGASSSDAADVVDPLEYLHLAEMIEAIRSAQDDLEWVDRESNPGPQFRTGDIDVLKMLKQLDIRVSIPVGHLLTISEAANDKLLQHCQKNQKRFTYQRIQRMMKKEEGEEVAPPKPDSKEPEPEAARIAAISLVEKDHLTRSRPVLWKSAECDCEVGGKPFNALIDIGSSVVAISLDTVNKTGRLGSILPQFGKDNYVSADEEAMNIVGIIENVAGRVHVLVNALVIDVRSYSVLLGLPWAMAVAARLHFDSKQLVLTQTGGKPQTVPLRVSTRTIKRVPNSSPIGMIRYIDPEECPLSNLGDGIREREYEEGIPSEEE</sequence>
<dbReference type="Proteomes" id="UP000265515">
    <property type="component" value="Unassembled WGS sequence"/>
</dbReference>
<dbReference type="PROSITE" id="PS50158">
    <property type="entry name" value="ZF_CCHC"/>
    <property type="match status" value="1"/>
</dbReference>
<dbReference type="CDD" id="cd00303">
    <property type="entry name" value="retropepsin_like"/>
    <property type="match status" value="1"/>
</dbReference>
<dbReference type="GO" id="GO:0003676">
    <property type="term" value="F:nucleic acid binding"/>
    <property type="evidence" value="ECO:0007669"/>
    <property type="project" value="InterPro"/>
</dbReference>
<dbReference type="SUPFAM" id="SSF57756">
    <property type="entry name" value="Retrovirus zinc finger-like domains"/>
    <property type="match status" value="1"/>
</dbReference>
<dbReference type="AlphaFoldDB" id="A0A388LKH0"/>
<dbReference type="SMART" id="SM00343">
    <property type="entry name" value="ZnF_C2HC"/>
    <property type="match status" value="1"/>
</dbReference>
<reference evidence="4 5" key="1">
    <citation type="journal article" date="2018" name="Cell">
        <title>The Chara Genome: Secondary Complexity and Implications for Plant Terrestrialization.</title>
        <authorList>
            <person name="Nishiyama T."/>
            <person name="Sakayama H."/>
            <person name="Vries J.D."/>
            <person name="Buschmann H."/>
            <person name="Saint-Marcoux D."/>
            <person name="Ullrich K.K."/>
            <person name="Haas F.B."/>
            <person name="Vanderstraeten L."/>
            <person name="Becker D."/>
            <person name="Lang D."/>
            <person name="Vosolsobe S."/>
            <person name="Rombauts S."/>
            <person name="Wilhelmsson P.K.I."/>
            <person name="Janitza P."/>
            <person name="Kern R."/>
            <person name="Heyl A."/>
            <person name="Rumpler F."/>
            <person name="Villalobos L.I.A.C."/>
            <person name="Clay J.M."/>
            <person name="Skokan R."/>
            <person name="Toyoda A."/>
            <person name="Suzuki Y."/>
            <person name="Kagoshima H."/>
            <person name="Schijlen E."/>
            <person name="Tajeshwar N."/>
            <person name="Catarino B."/>
            <person name="Hetherington A.J."/>
            <person name="Saltykova A."/>
            <person name="Bonnot C."/>
            <person name="Breuninger H."/>
            <person name="Symeonidi A."/>
            <person name="Radhakrishnan G.V."/>
            <person name="Van Nieuwerburgh F."/>
            <person name="Deforce D."/>
            <person name="Chang C."/>
            <person name="Karol K.G."/>
            <person name="Hedrich R."/>
            <person name="Ulvskov P."/>
            <person name="Glockner G."/>
            <person name="Delwiche C.F."/>
            <person name="Petrasek J."/>
            <person name="Van de Peer Y."/>
            <person name="Friml J."/>
            <person name="Beilby M."/>
            <person name="Dolan L."/>
            <person name="Kohara Y."/>
            <person name="Sugano S."/>
            <person name="Fujiyama A."/>
            <person name="Delaux P.-M."/>
            <person name="Quint M."/>
            <person name="TheiBen G."/>
            <person name="Hagemann M."/>
            <person name="Harholt J."/>
            <person name="Dunand C."/>
            <person name="Zachgo S."/>
            <person name="Langdale J."/>
            <person name="Maumus F."/>
            <person name="Straeten D.V.D."/>
            <person name="Gould S.B."/>
            <person name="Rensing S.A."/>
        </authorList>
    </citation>
    <scope>NUCLEOTIDE SEQUENCE [LARGE SCALE GENOMIC DNA]</scope>
    <source>
        <strain evidence="4 5">S276</strain>
    </source>
</reference>
<feature type="region of interest" description="Disordered" evidence="2">
    <location>
        <begin position="355"/>
        <end position="383"/>
    </location>
</feature>